<organism evidence="3">
    <name type="scientific">Brugia timori</name>
    <dbReference type="NCBI Taxonomy" id="42155"/>
    <lineage>
        <taxon>Eukaryota</taxon>
        <taxon>Metazoa</taxon>
        <taxon>Ecdysozoa</taxon>
        <taxon>Nematoda</taxon>
        <taxon>Chromadorea</taxon>
        <taxon>Rhabditida</taxon>
        <taxon>Spirurina</taxon>
        <taxon>Spiruromorpha</taxon>
        <taxon>Filarioidea</taxon>
        <taxon>Onchocercidae</taxon>
        <taxon>Brugia</taxon>
    </lineage>
</organism>
<accession>A0A0R3QG53</accession>
<protein>
    <submittedName>
        <fullName evidence="3">DUF397 domain-containing protein</fullName>
    </submittedName>
</protein>
<name>A0A0R3QG53_9BILA</name>
<reference evidence="1 2" key="2">
    <citation type="submission" date="2018-11" db="EMBL/GenBank/DDBJ databases">
        <authorList>
            <consortium name="Pathogen Informatics"/>
        </authorList>
    </citation>
    <scope>NUCLEOTIDE SEQUENCE [LARGE SCALE GENOMIC DNA]</scope>
</reference>
<gene>
    <name evidence="1" type="ORF">BTMF_LOCUS4638</name>
</gene>
<proteinExistence type="predicted"/>
<reference evidence="3" key="1">
    <citation type="submission" date="2017-02" db="UniProtKB">
        <authorList>
            <consortium name="WormBaseParasite"/>
        </authorList>
    </citation>
    <scope>IDENTIFICATION</scope>
</reference>
<dbReference type="EMBL" id="UZAG01004654">
    <property type="protein sequence ID" value="VDO17097.1"/>
    <property type="molecule type" value="Genomic_DNA"/>
</dbReference>
<dbReference type="WBParaSite" id="BTMF_0000535201-mRNA-1">
    <property type="protein sequence ID" value="BTMF_0000535201-mRNA-1"/>
    <property type="gene ID" value="BTMF_0000535201"/>
</dbReference>
<sequence>MGTAAWIRFVRDDGLADEGFDPLGDLPAAFGGRRTEGLVHA</sequence>
<keyword evidence="2" id="KW-1185">Reference proteome</keyword>
<evidence type="ECO:0000313" key="3">
    <source>
        <dbReference type="WBParaSite" id="BTMF_0000535201-mRNA-1"/>
    </source>
</evidence>
<evidence type="ECO:0000313" key="1">
    <source>
        <dbReference type="EMBL" id="VDO17097.1"/>
    </source>
</evidence>
<dbReference type="Proteomes" id="UP000280834">
    <property type="component" value="Unassembled WGS sequence"/>
</dbReference>
<dbReference type="AlphaFoldDB" id="A0A0R3QG53"/>
<evidence type="ECO:0000313" key="2">
    <source>
        <dbReference type="Proteomes" id="UP000280834"/>
    </source>
</evidence>